<dbReference type="EMBL" id="RWGY01000029">
    <property type="protein sequence ID" value="TVU20541.1"/>
    <property type="molecule type" value="Genomic_DNA"/>
</dbReference>
<protein>
    <recommendedName>
        <fullName evidence="7">Proteasome subunit alpha type</fullName>
    </recommendedName>
</protein>
<dbReference type="GO" id="GO:0006511">
    <property type="term" value="P:ubiquitin-dependent protein catabolic process"/>
    <property type="evidence" value="ECO:0007669"/>
    <property type="project" value="InterPro"/>
</dbReference>
<dbReference type="Gene3D" id="3.60.20.10">
    <property type="entry name" value="Glutamine Phosphoribosylpyrophosphate, subunit 1, domain 1"/>
    <property type="match status" value="1"/>
</dbReference>
<comment type="subunit">
    <text evidence="7">The 20S proteasome core is composed of 28 subunits that are arranged in four stacked rings, resulting in a barrel-shaped structure. The two end rings are each formed by seven alpha subunits, and the two central rings are each formed by seven beta subunits.</text>
</comment>
<evidence type="ECO:0000256" key="1">
    <source>
        <dbReference type="ARBA" id="ARBA00002000"/>
    </source>
</evidence>
<keyword evidence="2 7" id="KW-0963">Cytoplasm</keyword>
<dbReference type="PANTHER" id="PTHR11599">
    <property type="entry name" value="PROTEASOME SUBUNIT ALPHA/BETA"/>
    <property type="match status" value="1"/>
</dbReference>
<dbReference type="GO" id="GO:0005634">
    <property type="term" value="C:nucleus"/>
    <property type="evidence" value="ECO:0007669"/>
    <property type="project" value="UniProtKB-SubCell"/>
</dbReference>
<dbReference type="InterPro" id="IPR000426">
    <property type="entry name" value="Proteasome_asu_N"/>
</dbReference>
<comment type="subunit">
    <text evidence="5">The 26S proteasome consists of a 20S proteasome core and two 19S regulatory subunits. The 20S proteasome core is composed of 28 subunits that are arranged in four stacked rings, resulting in a barrel-shaped structure. The two end rings are each formed by seven alpha subunits, and the two central rings are each formed by seven beta subunits. The catalytic chamber with the active sites is on the inside of the barrel.</text>
</comment>
<name>A0A5J9UBF5_9POAL</name>
<gene>
    <name evidence="10" type="ORF">EJB05_36754</name>
</gene>
<feature type="region of interest" description="Disordered" evidence="8">
    <location>
        <begin position="240"/>
        <end position="268"/>
    </location>
</feature>
<dbReference type="InterPro" id="IPR001353">
    <property type="entry name" value="Proteasome_sua/b"/>
</dbReference>
<comment type="subcellular location">
    <subcellularLocation>
        <location evidence="7">Cytoplasm</location>
    </subcellularLocation>
    <subcellularLocation>
        <location evidence="7">Nucleus</location>
    </subcellularLocation>
</comment>
<dbReference type="Gramene" id="TVU20541">
    <property type="protein sequence ID" value="TVU20541"/>
    <property type="gene ID" value="EJB05_36754"/>
</dbReference>
<dbReference type="PROSITE" id="PS51475">
    <property type="entry name" value="PROTEASOME_ALPHA_2"/>
    <property type="match status" value="1"/>
</dbReference>
<keyword evidence="3 6" id="KW-0647">Proteasome</keyword>
<evidence type="ECO:0000256" key="2">
    <source>
        <dbReference type="ARBA" id="ARBA00022490"/>
    </source>
</evidence>
<comment type="caution">
    <text evidence="10">The sequence shown here is derived from an EMBL/GenBank/DDBJ whole genome shotgun (WGS) entry which is preliminary data.</text>
</comment>
<evidence type="ECO:0000256" key="8">
    <source>
        <dbReference type="SAM" id="MobiDB-lite"/>
    </source>
</evidence>
<accession>A0A5J9UBF5</accession>
<keyword evidence="4 7" id="KW-0539">Nucleus</keyword>
<feature type="domain" description="Proteasome alpha-type subunits" evidence="9">
    <location>
        <begin position="6"/>
        <end position="28"/>
    </location>
</feature>
<evidence type="ECO:0000259" key="9">
    <source>
        <dbReference type="PROSITE" id="PS00388"/>
    </source>
</evidence>
<dbReference type="Pfam" id="PF10584">
    <property type="entry name" value="Proteasome_A_N"/>
    <property type="match status" value="1"/>
</dbReference>
<evidence type="ECO:0000256" key="3">
    <source>
        <dbReference type="ARBA" id="ARBA00022942"/>
    </source>
</evidence>
<evidence type="ECO:0000256" key="6">
    <source>
        <dbReference type="PROSITE-ProRule" id="PRU00808"/>
    </source>
</evidence>
<dbReference type="PROSITE" id="PS00388">
    <property type="entry name" value="PROTEASOME_ALPHA_1"/>
    <property type="match status" value="1"/>
</dbReference>
<keyword evidence="11" id="KW-1185">Reference proteome</keyword>
<comment type="function">
    <text evidence="1">The proteasome is a multicatalytic proteinase complex which is characterized by its ability to cleave peptides with Arg, Phe, Tyr, Leu, and Glu adjacent to the leaving group at neutral or slightly basic pH. The proteasome has an ATP-dependent proteolytic activity.</text>
</comment>
<dbReference type="Pfam" id="PF00227">
    <property type="entry name" value="Proteasome"/>
    <property type="match status" value="1"/>
</dbReference>
<comment type="similarity">
    <text evidence="6 7">Belongs to the peptidase T1A family.</text>
</comment>
<dbReference type="GO" id="GO:0019773">
    <property type="term" value="C:proteasome core complex, alpha-subunit complex"/>
    <property type="evidence" value="ECO:0007669"/>
    <property type="project" value="UniProtKB-UniRule"/>
</dbReference>
<evidence type="ECO:0000256" key="4">
    <source>
        <dbReference type="ARBA" id="ARBA00023242"/>
    </source>
</evidence>
<dbReference type="InterPro" id="IPR023332">
    <property type="entry name" value="Proteasome_alpha-type"/>
</dbReference>
<dbReference type="SUPFAM" id="SSF56235">
    <property type="entry name" value="N-terminal nucleophile aminohydrolases (Ntn hydrolases)"/>
    <property type="match status" value="1"/>
</dbReference>
<evidence type="ECO:0000313" key="10">
    <source>
        <dbReference type="EMBL" id="TVU20541.1"/>
    </source>
</evidence>
<dbReference type="OrthoDB" id="431557at2759"/>
<dbReference type="Proteomes" id="UP000324897">
    <property type="component" value="Chromosome 7"/>
</dbReference>
<evidence type="ECO:0000256" key="5">
    <source>
        <dbReference type="ARBA" id="ARBA00026071"/>
    </source>
</evidence>
<dbReference type="InterPro" id="IPR050115">
    <property type="entry name" value="Proteasome_alpha"/>
</dbReference>
<evidence type="ECO:0000256" key="7">
    <source>
        <dbReference type="RuleBase" id="RU000551"/>
    </source>
</evidence>
<sequence>MFRNQYDTDVTTWSPQGRLFQVEYAMEAVKQGAACVGIRSGNYVVLATVNKAASELSSHQRKLFRVADHVGVAFSGLTADGRVLSRFLRSECINHAFVYEAPLPVSRLALRLADKAQVCTQRSWKRPYGVGLLVAGLDETGAHLYYNCPSGNYFEYQAFAIGSRSQAAKTFLERRYEGFNKYTPEQLIKDALSAIKETLQGEKLTSSNCTIAIVGRRDDGTVEPFQMIDAERIQAIIDSMEAAEEAPAEPSSTQEEDKSSDAAAPMDI</sequence>
<dbReference type="GO" id="GO:0005737">
    <property type="term" value="C:cytoplasm"/>
    <property type="evidence" value="ECO:0007669"/>
    <property type="project" value="UniProtKB-SubCell"/>
</dbReference>
<proteinExistence type="inferred from homology"/>
<reference evidence="10 11" key="1">
    <citation type="journal article" date="2019" name="Sci. Rep.">
        <title>A high-quality genome of Eragrostis curvula grass provides insights into Poaceae evolution and supports new strategies to enhance forage quality.</title>
        <authorList>
            <person name="Carballo J."/>
            <person name="Santos B.A.C.M."/>
            <person name="Zappacosta D."/>
            <person name="Garbus I."/>
            <person name="Selva J.P."/>
            <person name="Gallo C.A."/>
            <person name="Diaz A."/>
            <person name="Albertini E."/>
            <person name="Caccamo M."/>
            <person name="Echenique V."/>
        </authorList>
    </citation>
    <scope>NUCLEOTIDE SEQUENCE [LARGE SCALE GENOMIC DNA]</scope>
    <source>
        <strain evidence="11">cv. Victoria</strain>
        <tissue evidence="10">Leaf</tissue>
    </source>
</reference>
<evidence type="ECO:0000313" key="11">
    <source>
        <dbReference type="Proteomes" id="UP000324897"/>
    </source>
</evidence>
<organism evidence="10 11">
    <name type="scientific">Eragrostis curvula</name>
    <name type="common">weeping love grass</name>
    <dbReference type="NCBI Taxonomy" id="38414"/>
    <lineage>
        <taxon>Eukaryota</taxon>
        <taxon>Viridiplantae</taxon>
        <taxon>Streptophyta</taxon>
        <taxon>Embryophyta</taxon>
        <taxon>Tracheophyta</taxon>
        <taxon>Spermatophyta</taxon>
        <taxon>Magnoliopsida</taxon>
        <taxon>Liliopsida</taxon>
        <taxon>Poales</taxon>
        <taxon>Poaceae</taxon>
        <taxon>PACMAD clade</taxon>
        <taxon>Chloridoideae</taxon>
        <taxon>Eragrostideae</taxon>
        <taxon>Eragrostidinae</taxon>
        <taxon>Eragrostis</taxon>
    </lineage>
</organism>
<dbReference type="CDD" id="cd03749">
    <property type="entry name" value="proteasome_alpha_type_1"/>
    <property type="match status" value="1"/>
</dbReference>
<dbReference type="AlphaFoldDB" id="A0A5J9UBF5"/>
<dbReference type="FunFam" id="3.60.20.10:FF:000016">
    <property type="entry name" value="Proteasome subunit alpha type-6"/>
    <property type="match status" value="1"/>
</dbReference>
<dbReference type="InterPro" id="IPR035144">
    <property type="entry name" value="Proteasome_alpha1"/>
</dbReference>
<dbReference type="InterPro" id="IPR029055">
    <property type="entry name" value="Ntn_hydrolases_N"/>
</dbReference>
<dbReference type="SMART" id="SM00948">
    <property type="entry name" value="Proteasome_A_N"/>
    <property type="match status" value="1"/>
</dbReference>